<evidence type="ECO:0000313" key="10">
    <source>
        <dbReference type="Proteomes" id="UP001249851"/>
    </source>
</evidence>
<keyword evidence="10" id="KW-1185">Reference proteome</keyword>
<feature type="transmembrane region" description="Helical" evidence="8">
    <location>
        <begin position="26"/>
        <end position="47"/>
    </location>
</feature>
<sequence>MKPRRISDDISGDSSIMKTCCCCMDVRLGTIVLGFCHLVMSLFYLPFHFHVSMYSKLYEERYFETYGTAPRSADNSVALGIAFFSFIVTVLLIYGAITRQPSYLLPFFCLQVFDFCVNLLGAVGAISYIPELKLMLKNNAYFIGCVWSCYKILVNFRAKQATSDFLFQVHSDEKESQNLLPNYEDAVKDTPKESPPPYTSN</sequence>
<keyword evidence="3" id="KW-0813">Transport</keyword>
<comment type="similarity">
    <text evidence="2">Belongs to the LAPTM4/LAPTM5 transporter family.</text>
</comment>
<reference evidence="9" key="2">
    <citation type="journal article" date="2023" name="Science">
        <title>Genomic signatures of disease resistance in endangered staghorn corals.</title>
        <authorList>
            <person name="Vollmer S.V."/>
            <person name="Selwyn J.D."/>
            <person name="Despard B.A."/>
            <person name="Roesel C.L."/>
        </authorList>
    </citation>
    <scope>NUCLEOTIDE SEQUENCE</scope>
    <source>
        <strain evidence="9">K2</strain>
    </source>
</reference>
<feature type="transmembrane region" description="Helical" evidence="8">
    <location>
        <begin position="77"/>
        <end position="97"/>
    </location>
</feature>
<proteinExistence type="inferred from homology"/>
<dbReference type="PANTHER" id="PTHR12479:SF10">
    <property type="entry name" value="LYSOSOMAL-ASSOCIATED TRANSMEMBRANE PROTEIN"/>
    <property type="match status" value="1"/>
</dbReference>
<feature type="transmembrane region" description="Helical" evidence="8">
    <location>
        <begin position="104"/>
        <end position="128"/>
    </location>
</feature>
<keyword evidence="5 8" id="KW-1133">Transmembrane helix</keyword>
<dbReference type="AlphaFoldDB" id="A0AAD9PVN7"/>
<protein>
    <submittedName>
        <fullName evidence="9">Lysosomal-associated transmembrane protein 4A</fullName>
    </submittedName>
</protein>
<dbReference type="EMBL" id="JARQWQ010000121">
    <property type="protein sequence ID" value="KAK2549763.1"/>
    <property type="molecule type" value="Genomic_DNA"/>
</dbReference>
<evidence type="ECO:0000313" key="9">
    <source>
        <dbReference type="EMBL" id="KAK2549763.1"/>
    </source>
</evidence>
<dbReference type="Pfam" id="PF03821">
    <property type="entry name" value="Mtp"/>
    <property type="match status" value="2"/>
</dbReference>
<dbReference type="InterPro" id="IPR051115">
    <property type="entry name" value="LAPTM_transporter"/>
</dbReference>
<evidence type="ECO:0000256" key="4">
    <source>
        <dbReference type="ARBA" id="ARBA00022692"/>
    </source>
</evidence>
<evidence type="ECO:0000256" key="5">
    <source>
        <dbReference type="ARBA" id="ARBA00022989"/>
    </source>
</evidence>
<feature type="region of interest" description="Disordered" evidence="7">
    <location>
        <begin position="175"/>
        <end position="201"/>
    </location>
</feature>
<organism evidence="9 10">
    <name type="scientific">Acropora cervicornis</name>
    <name type="common">Staghorn coral</name>
    <dbReference type="NCBI Taxonomy" id="6130"/>
    <lineage>
        <taxon>Eukaryota</taxon>
        <taxon>Metazoa</taxon>
        <taxon>Cnidaria</taxon>
        <taxon>Anthozoa</taxon>
        <taxon>Hexacorallia</taxon>
        <taxon>Scleractinia</taxon>
        <taxon>Astrocoeniina</taxon>
        <taxon>Acroporidae</taxon>
        <taxon>Acropora</taxon>
    </lineage>
</organism>
<dbReference type="InterPro" id="IPR004687">
    <property type="entry name" value="LAPTM4/5"/>
</dbReference>
<comment type="subcellular location">
    <subcellularLocation>
        <location evidence="1">Endomembrane system</location>
        <topology evidence="1">Multi-pass membrane protein</topology>
    </subcellularLocation>
</comment>
<dbReference type="PANTHER" id="PTHR12479">
    <property type="entry name" value="LYSOSOMAL-ASSOCIATED TRANSMEMBRANE PROTEIN"/>
    <property type="match status" value="1"/>
</dbReference>
<evidence type="ECO:0000256" key="2">
    <source>
        <dbReference type="ARBA" id="ARBA00010076"/>
    </source>
</evidence>
<name>A0AAD9PVN7_ACRCE</name>
<comment type="caution">
    <text evidence="9">The sequence shown here is derived from an EMBL/GenBank/DDBJ whole genome shotgun (WGS) entry which is preliminary data.</text>
</comment>
<dbReference type="GO" id="GO:0005765">
    <property type="term" value="C:lysosomal membrane"/>
    <property type="evidence" value="ECO:0007669"/>
    <property type="project" value="TreeGrafter"/>
</dbReference>
<dbReference type="GO" id="GO:0012505">
    <property type="term" value="C:endomembrane system"/>
    <property type="evidence" value="ECO:0007669"/>
    <property type="project" value="UniProtKB-SubCell"/>
</dbReference>
<keyword evidence="4 8" id="KW-0812">Transmembrane</keyword>
<evidence type="ECO:0000256" key="7">
    <source>
        <dbReference type="SAM" id="MobiDB-lite"/>
    </source>
</evidence>
<dbReference type="Proteomes" id="UP001249851">
    <property type="component" value="Unassembled WGS sequence"/>
</dbReference>
<evidence type="ECO:0000256" key="6">
    <source>
        <dbReference type="ARBA" id="ARBA00023136"/>
    </source>
</evidence>
<reference evidence="9" key="1">
    <citation type="journal article" date="2023" name="G3 (Bethesda)">
        <title>Whole genome assembly and annotation of the endangered Caribbean coral Acropora cervicornis.</title>
        <authorList>
            <person name="Selwyn J.D."/>
            <person name="Vollmer S.V."/>
        </authorList>
    </citation>
    <scope>NUCLEOTIDE SEQUENCE</scope>
    <source>
        <strain evidence="9">K2</strain>
    </source>
</reference>
<evidence type="ECO:0000256" key="3">
    <source>
        <dbReference type="ARBA" id="ARBA00022448"/>
    </source>
</evidence>
<evidence type="ECO:0000256" key="8">
    <source>
        <dbReference type="SAM" id="Phobius"/>
    </source>
</evidence>
<evidence type="ECO:0000256" key="1">
    <source>
        <dbReference type="ARBA" id="ARBA00004127"/>
    </source>
</evidence>
<gene>
    <name evidence="9" type="ORF">P5673_029740</name>
</gene>
<keyword evidence="6 8" id="KW-0472">Membrane</keyword>
<accession>A0AAD9PVN7</accession>